<name>X1FKB9_9ZZZZ</name>
<organism evidence="2">
    <name type="scientific">marine sediment metagenome</name>
    <dbReference type="NCBI Taxonomy" id="412755"/>
    <lineage>
        <taxon>unclassified sequences</taxon>
        <taxon>metagenomes</taxon>
        <taxon>ecological metagenomes</taxon>
    </lineage>
</organism>
<evidence type="ECO:0000313" key="2">
    <source>
        <dbReference type="EMBL" id="GAH21228.1"/>
    </source>
</evidence>
<dbReference type="InterPro" id="IPR000863">
    <property type="entry name" value="Sulfotransferase_dom"/>
</dbReference>
<dbReference type="Pfam" id="PF00685">
    <property type="entry name" value="Sulfotransfer_1"/>
    <property type="match status" value="1"/>
</dbReference>
<gene>
    <name evidence="2" type="ORF">S03H2_09056</name>
</gene>
<dbReference type="SUPFAM" id="SSF52540">
    <property type="entry name" value="P-loop containing nucleoside triphosphate hydrolases"/>
    <property type="match status" value="1"/>
</dbReference>
<reference evidence="2" key="1">
    <citation type="journal article" date="2014" name="Front. Microbiol.">
        <title>High frequency of phylogenetically diverse reductive dehalogenase-homologous genes in deep subseafloor sedimentary metagenomes.</title>
        <authorList>
            <person name="Kawai M."/>
            <person name="Futagami T."/>
            <person name="Toyoda A."/>
            <person name="Takaki Y."/>
            <person name="Nishi S."/>
            <person name="Hori S."/>
            <person name="Arai W."/>
            <person name="Tsubouchi T."/>
            <person name="Morono Y."/>
            <person name="Uchiyama I."/>
            <person name="Ito T."/>
            <person name="Fujiyama A."/>
            <person name="Inagaki F."/>
            <person name="Takami H."/>
        </authorList>
    </citation>
    <scope>NUCLEOTIDE SEQUENCE</scope>
    <source>
        <strain evidence="2">Expedition CK06-06</strain>
    </source>
</reference>
<dbReference type="GO" id="GO:0008146">
    <property type="term" value="F:sulfotransferase activity"/>
    <property type="evidence" value="ECO:0007669"/>
    <property type="project" value="InterPro"/>
</dbReference>
<feature type="domain" description="Sulfotransferase" evidence="1">
    <location>
        <begin position="86"/>
        <end position="172"/>
    </location>
</feature>
<proteinExistence type="predicted"/>
<protein>
    <recommendedName>
        <fullName evidence="1">Sulfotransferase domain-containing protein</fullName>
    </recommendedName>
</protein>
<feature type="non-terminal residue" evidence="2">
    <location>
        <position position="1"/>
    </location>
</feature>
<evidence type="ECO:0000259" key="1">
    <source>
        <dbReference type="Pfam" id="PF00685"/>
    </source>
</evidence>
<dbReference type="InterPro" id="IPR027417">
    <property type="entry name" value="P-loop_NTPase"/>
</dbReference>
<accession>X1FKB9</accession>
<dbReference type="Gene3D" id="3.40.50.300">
    <property type="entry name" value="P-loop containing nucleotide triphosphate hydrolases"/>
    <property type="match status" value="1"/>
</dbReference>
<sequence>IDEHHHTEKDVTPEDRKQYLDLLELIKKLKKATDDMRFFDKSQPYVTKTRYIQEILDSKDVYFLYQIKNPFVLCYKPFKYPHWYYGLKDKYERMTKSCEQVSNTYKYFLSDSKHLKHYKIVKFEDMALKLKETVEDICNFLELDFDEEHMIHHPDRNFTSVSTLPYKKNTAHDDGTKDCADKELDKIIADKCADIIKKFDYSIPPR</sequence>
<dbReference type="EMBL" id="BARU01004524">
    <property type="protein sequence ID" value="GAH21228.1"/>
    <property type="molecule type" value="Genomic_DNA"/>
</dbReference>
<dbReference type="AlphaFoldDB" id="X1FKB9"/>
<comment type="caution">
    <text evidence="2">The sequence shown here is derived from an EMBL/GenBank/DDBJ whole genome shotgun (WGS) entry which is preliminary data.</text>
</comment>